<evidence type="ECO:0000313" key="8">
    <source>
        <dbReference type="Proteomes" id="UP000003280"/>
    </source>
</evidence>
<evidence type="ECO:0000256" key="3">
    <source>
        <dbReference type="ARBA" id="ARBA00022777"/>
    </source>
</evidence>
<dbReference type="EMBL" id="AEEH01000053">
    <property type="protein sequence ID" value="EFM24481.1"/>
    <property type="molecule type" value="Genomic_DNA"/>
</dbReference>
<dbReference type="AlphaFoldDB" id="E0NP13"/>
<accession>E0NP13</accession>
<keyword evidence="3 7" id="KW-0418">Kinase</keyword>
<dbReference type="GO" id="GO:0005524">
    <property type="term" value="F:ATP binding"/>
    <property type="evidence" value="ECO:0007669"/>
    <property type="project" value="UniProtKB-KW"/>
</dbReference>
<dbReference type="GO" id="GO:0006772">
    <property type="term" value="P:thiamine metabolic process"/>
    <property type="evidence" value="ECO:0007669"/>
    <property type="project" value="UniProtKB-UniRule"/>
</dbReference>
<dbReference type="Pfam" id="PF04265">
    <property type="entry name" value="TPK_B1_binding"/>
    <property type="match status" value="1"/>
</dbReference>
<dbReference type="PANTHER" id="PTHR41299">
    <property type="entry name" value="THIAMINE PYROPHOSPHOKINASE"/>
    <property type="match status" value="1"/>
</dbReference>
<evidence type="ECO:0000256" key="2">
    <source>
        <dbReference type="ARBA" id="ARBA00022741"/>
    </source>
</evidence>
<dbReference type="Proteomes" id="UP000003280">
    <property type="component" value="Unassembled WGS sequence"/>
</dbReference>
<dbReference type="CDD" id="cd07995">
    <property type="entry name" value="TPK"/>
    <property type="match status" value="1"/>
</dbReference>
<dbReference type="Pfam" id="PF04263">
    <property type="entry name" value="TPK_catalytic"/>
    <property type="match status" value="1"/>
</dbReference>
<dbReference type="SUPFAM" id="SSF63862">
    <property type="entry name" value="Thiamin pyrophosphokinase, substrate-binding domain"/>
    <property type="match status" value="1"/>
</dbReference>
<evidence type="ECO:0000313" key="7">
    <source>
        <dbReference type="EMBL" id="EFM24481.1"/>
    </source>
</evidence>
<evidence type="ECO:0000256" key="1">
    <source>
        <dbReference type="ARBA" id="ARBA00022679"/>
    </source>
</evidence>
<dbReference type="InterPro" id="IPR036371">
    <property type="entry name" value="TPK_B1-bd_sf"/>
</dbReference>
<keyword evidence="2" id="KW-0547">Nucleotide-binding</keyword>
<dbReference type="InterPro" id="IPR036759">
    <property type="entry name" value="TPK_catalytic_sf"/>
</dbReference>
<dbReference type="InterPro" id="IPR053149">
    <property type="entry name" value="TPK"/>
</dbReference>
<dbReference type="GO" id="GO:0030975">
    <property type="term" value="F:thiamine binding"/>
    <property type="evidence" value="ECO:0007669"/>
    <property type="project" value="InterPro"/>
</dbReference>
<feature type="domain" description="Thiamin pyrophosphokinase thiamin-binding" evidence="6">
    <location>
        <begin position="140"/>
        <end position="205"/>
    </location>
</feature>
<dbReference type="SMART" id="SM00983">
    <property type="entry name" value="TPK_B1_binding"/>
    <property type="match status" value="1"/>
</dbReference>
<dbReference type="GO" id="GO:0016301">
    <property type="term" value="F:kinase activity"/>
    <property type="evidence" value="ECO:0007669"/>
    <property type="project" value="UniProtKB-KW"/>
</dbReference>
<dbReference type="InterPro" id="IPR007371">
    <property type="entry name" value="TPK_catalytic"/>
</dbReference>
<evidence type="ECO:0000259" key="6">
    <source>
        <dbReference type="SMART" id="SM00983"/>
    </source>
</evidence>
<dbReference type="RefSeq" id="WP_008902677.1">
    <property type="nucleotide sequence ID" value="NZ_GL397071.1"/>
</dbReference>
<dbReference type="PANTHER" id="PTHR41299:SF1">
    <property type="entry name" value="THIAMINE PYROPHOSPHOKINASE"/>
    <property type="match status" value="1"/>
</dbReference>
<dbReference type="InterPro" id="IPR006282">
    <property type="entry name" value="Thi_PPkinase"/>
</dbReference>
<sequence>MKGLLISGGTKVSEKTLLENIDGRYIIVADGGIKNLIGTDIIPDEVLGDFDSIDDVGREFIEKNNIKIKKYPTKKDFTDTELCLEVLLEKDADDIVILAATGTRLDHMFSSMFLLERLKKENVAGRFIDDHNEVRFISNEEVEILKNNYKYFSIVPVSKEVTLSIKGAHYDVEDFKFNRYTIRATSNQIKDDAAKIKIDGEGFLILSKD</sequence>
<evidence type="ECO:0000256" key="4">
    <source>
        <dbReference type="ARBA" id="ARBA00022840"/>
    </source>
</evidence>
<dbReference type="Gene3D" id="3.40.50.10240">
    <property type="entry name" value="Thiamin pyrophosphokinase, catalytic domain"/>
    <property type="match status" value="1"/>
</dbReference>
<comment type="caution">
    <text evidence="7">The sequence shown here is derived from an EMBL/GenBank/DDBJ whole genome shotgun (WGS) entry which is preliminary data.</text>
</comment>
<keyword evidence="4" id="KW-0067">ATP-binding</keyword>
<reference evidence="7 8" key="1">
    <citation type="submission" date="2010-07" db="EMBL/GenBank/DDBJ databases">
        <authorList>
            <person name="Muzny D."/>
            <person name="Qin X."/>
            <person name="Deng J."/>
            <person name="Jiang H."/>
            <person name="Liu Y."/>
            <person name="Qu J."/>
            <person name="Song X.-Z."/>
            <person name="Zhang L."/>
            <person name="Thornton R."/>
            <person name="Coyle M."/>
            <person name="Francisco L."/>
            <person name="Jackson L."/>
            <person name="Javaid M."/>
            <person name="Korchina V."/>
            <person name="Kovar C."/>
            <person name="Mata R."/>
            <person name="Mathew T."/>
            <person name="Ngo R."/>
            <person name="Nguyen L."/>
            <person name="Nguyen N."/>
            <person name="Okwuonu G."/>
            <person name="Ongeri F."/>
            <person name="Pham C."/>
            <person name="Simmons D."/>
            <person name="Wilczek-Boney K."/>
            <person name="Hale W."/>
            <person name="Jakkamsetti A."/>
            <person name="Pham P."/>
            <person name="Ruth R."/>
            <person name="San Lucas F."/>
            <person name="Warren J."/>
            <person name="Zhang J."/>
            <person name="Zhao Z."/>
            <person name="Zhou C."/>
            <person name="Zhu D."/>
            <person name="Lee S."/>
            <person name="Bess C."/>
            <person name="Blankenburg K."/>
            <person name="Forbes L."/>
            <person name="Fu Q."/>
            <person name="Gubbala S."/>
            <person name="Hirani K."/>
            <person name="Jayaseelan J.C."/>
            <person name="Lara F."/>
            <person name="Munidasa M."/>
            <person name="Palculict T."/>
            <person name="Patil S."/>
            <person name="Pu L.-L."/>
            <person name="Saada N."/>
            <person name="Tang L."/>
            <person name="Weissenberger G."/>
            <person name="Zhu Y."/>
            <person name="Hemphill L."/>
            <person name="Shang Y."/>
            <person name="Youmans B."/>
            <person name="Ayvaz T."/>
            <person name="Ross M."/>
            <person name="Santibanez J."/>
            <person name="Aqrawi P."/>
            <person name="Gross S."/>
            <person name="Joshi V."/>
            <person name="Fowler G."/>
            <person name="Nazareth L."/>
            <person name="Reid J."/>
            <person name="Worley K."/>
            <person name="Petrosino J."/>
            <person name="Highlander S."/>
            <person name="Gibbs R."/>
        </authorList>
    </citation>
    <scope>NUCLEOTIDE SEQUENCE [LARGE SCALE GENOMIC DNA]</scope>
    <source>
        <strain evidence="7 8">ATCC BAA-1640</strain>
    </source>
</reference>
<protein>
    <recommendedName>
        <fullName evidence="5">Thiamine diphosphokinase</fullName>
        <ecNumber evidence="5">2.7.6.2</ecNumber>
    </recommendedName>
</protein>
<keyword evidence="8" id="KW-1185">Reference proteome</keyword>
<dbReference type="HOGENOM" id="CLU_044237_1_1_9"/>
<dbReference type="InterPro" id="IPR007373">
    <property type="entry name" value="Thiamin_PyroPKinase_B1-bd"/>
</dbReference>
<dbReference type="eggNOG" id="COG1564">
    <property type="taxonomic scope" value="Bacteria"/>
</dbReference>
<dbReference type="NCBIfam" id="TIGR01378">
    <property type="entry name" value="thi_PPkinase"/>
    <property type="match status" value="1"/>
</dbReference>
<name>E0NP13_9FIRM</name>
<evidence type="ECO:0000256" key="5">
    <source>
        <dbReference type="NCBIfam" id="TIGR01378"/>
    </source>
</evidence>
<dbReference type="GO" id="GO:0009229">
    <property type="term" value="P:thiamine diphosphate biosynthetic process"/>
    <property type="evidence" value="ECO:0007669"/>
    <property type="project" value="InterPro"/>
</dbReference>
<gene>
    <name evidence="7" type="primary">thiN</name>
    <name evidence="7" type="ORF">HMPREF9225_1902</name>
</gene>
<keyword evidence="1 7" id="KW-0808">Transferase</keyword>
<dbReference type="SUPFAM" id="SSF63999">
    <property type="entry name" value="Thiamin pyrophosphokinase, catalytic domain"/>
    <property type="match status" value="1"/>
</dbReference>
<dbReference type="GO" id="GO:0004788">
    <property type="term" value="F:thiamine diphosphokinase activity"/>
    <property type="evidence" value="ECO:0007669"/>
    <property type="project" value="UniProtKB-UniRule"/>
</dbReference>
<dbReference type="STRING" id="862517.HMPREF9225_1902"/>
<proteinExistence type="predicted"/>
<dbReference type="EC" id="2.7.6.2" evidence="5"/>
<dbReference type="OrthoDB" id="9804377at2"/>
<organism evidence="7 8">
    <name type="scientific">Peptoniphilus duerdenii ATCC BAA-1640</name>
    <dbReference type="NCBI Taxonomy" id="862517"/>
    <lineage>
        <taxon>Bacteria</taxon>
        <taxon>Bacillati</taxon>
        <taxon>Bacillota</taxon>
        <taxon>Tissierellia</taxon>
        <taxon>Tissierellales</taxon>
        <taxon>Peptoniphilaceae</taxon>
        <taxon>Peptoniphilus</taxon>
    </lineage>
</organism>